<feature type="transmembrane region" description="Helical" evidence="1">
    <location>
        <begin position="37"/>
        <end position="60"/>
    </location>
</feature>
<sequence length="156" mass="16026">MSAHVKYLPDAAKPPGGVAAWDVADAERWRKAAVPAVFAPTPGAWALLPLVLTAIVLLVVSDPAESDTGTDWLGYPAAVLLTGLPLWYRLIPAATAVAAPLLALDTAFALTARPAGDTVGLAAGLLILALCGYAGGGALLRLRARRRQRDLALAAA</sequence>
<gene>
    <name evidence="2" type="ORF">GPJ59_25755</name>
</gene>
<name>A0ABS6ZBP1_9ACTN</name>
<protein>
    <recommendedName>
        <fullName evidence="4">Sensor histidine kinase</fullName>
    </recommendedName>
</protein>
<evidence type="ECO:0008006" key="4">
    <source>
        <dbReference type="Google" id="ProtNLM"/>
    </source>
</evidence>
<proteinExistence type="predicted"/>
<accession>A0ABS6ZBP1</accession>
<feature type="non-terminal residue" evidence="2">
    <location>
        <position position="156"/>
    </location>
</feature>
<keyword evidence="3" id="KW-1185">Reference proteome</keyword>
<keyword evidence="1" id="KW-0812">Transmembrane</keyword>
<comment type="caution">
    <text evidence="2">The sequence shown here is derived from an EMBL/GenBank/DDBJ whole genome shotgun (WGS) entry which is preliminary data.</text>
</comment>
<dbReference type="EMBL" id="WTFF01000226">
    <property type="protein sequence ID" value="MBW5485188.1"/>
    <property type="molecule type" value="Genomic_DNA"/>
</dbReference>
<dbReference type="Proteomes" id="UP000812013">
    <property type="component" value="Unassembled WGS sequence"/>
</dbReference>
<evidence type="ECO:0000256" key="1">
    <source>
        <dbReference type="SAM" id="Phobius"/>
    </source>
</evidence>
<evidence type="ECO:0000313" key="3">
    <source>
        <dbReference type="Proteomes" id="UP000812013"/>
    </source>
</evidence>
<feature type="transmembrane region" description="Helical" evidence="1">
    <location>
        <begin position="72"/>
        <end position="88"/>
    </location>
</feature>
<evidence type="ECO:0000313" key="2">
    <source>
        <dbReference type="EMBL" id="MBW5485188.1"/>
    </source>
</evidence>
<keyword evidence="1" id="KW-0472">Membrane</keyword>
<feature type="transmembrane region" description="Helical" evidence="1">
    <location>
        <begin position="118"/>
        <end position="140"/>
    </location>
</feature>
<keyword evidence="1" id="KW-1133">Transmembrane helix</keyword>
<organism evidence="2 3">
    <name type="scientific">Streptomyces bambusae</name>
    <dbReference type="NCBI Taxonomy" id="1550616"/>
    <lineage>
        <taxon>Bacteria</taxon>
        <taxon>Bacillati</taxon>
        <taxon>Actinomycetota</taxon>
        <taxon>Actinomycetes</taxon>
        <taxon>Kitasatosporales</taxon>
        <taxon>Streptomycetaceae</taxon>
        <taxon>Streptomyces</taxon>
    </lineage>
</organism>
<reference evidence="2 3" key="1">
    <citation type="submission" date="2019-12" db="EMBL/GenBank/DDBJ databases">
        <title>Genome sequence of Streptomyces bambusae.</title>
        <authorList>
            <person name="Bansal K."/>
            <person name="Choksket S."/>
            <person name="Korpole S."/>
            <person name="Patil P.B."/>
        </authorList>
    </citation>
    <scope>NUCLEOTIDE SEQUENCE [LARGE SCALE GENOMIC DNA]</scope>
    <source>
        <strain evidence="2 3">SK60</strain>
    </source>
</reference>